<dbReference type="Gene3D" id="3.30.110.70">
    <property type="entry name" value="Hypothetical protein apc22750. Chain B"/>
    <property type="match status" value="1"/>
</dbReference>
<name>A0A4P6P3Q0_9GAMM</name>
<organism evidence="1 2">
    <name type="scientific">Litorilituus sediminis</name>
    <dbReference type="NCBI Taxonomy" id="718192"/>
    <lineage>
        <taxon>Bacteria</taxon>
        <taxon>Pseudomonadati</taxon>
        <taxon>Pseudomonadota</taxon>
        <taxon>Gammaproteobacteria</taxon>
        <taxon>Alteromonadales</taxon>
        <taxon>Colwelliaceae</taxon>
        <taxon>Litorilituus</taxon>
    </lineage>
</organism>
<sequence length="131" mass="15025">MKIFVLACTLTLGLTACSNIQLNSNFKPQAEISIRGSVVEEYSREELSHYQYRFLGPVMTNYCHIKDREPLPQRRAETIPSKEAFIRVLKSEAQAKGANAMVFEQCNLIASTYDCEHHYRCTANAYDILYH</sequence>
<protein>
    <recommendedName>
        <fullName evidence="3">RcsF protein</fullName>
    </recommendedName>
</protein>
<dbReference type="KEGG" id="lsd:EMK97_02120"/>
<evidence type="ECO:0008006" key="3">
    <source>
        <dbReference type="Google" id="ProtNLM"/>
    </source>
</evidence>
<evidence type="ECO:0000313" key="2">
    <source>
        <dbReference type="Proteomes" id="UP000290244"/>
    </source>
</evidence>
<dbReference type="Proteomes" id="UP000290244">
    <property type="component" value="Chromosome"/>
</dbReference>
<gene>
    <name evidence="1" type="ORF">EMK97_02120</name>
</gene>
<keyword evidence="2" id="KW-1185">Reference proteome</keyword>
<proteinExistence type="predicted"/>
<dbReference type="PROSITE" id="PS51257">
    <property type="entry name" value="PROKAR_LIPOPROTEIN"/>
    <property type="match status" value="1"/>
</dbReference>
<dbReference type="AlphaFoldDB" id="A0A4P6P3Q0"/>
<evidence type="ECO:0000313" key="1">
    <source>
        <dbReference type="EMBL" id="QBG34619.1"/>
    </source>
</evidence>
<dbReference type="OrthoDB" id="6264505at2"/>
<dbReference type="EMBL" id="CP034759">
    <property type="protein sequence ID" value="QBG34619.1"/>
    <property type="molecule type" value="Genomic_DNA"/>
</dbReference>
<accession>A0A4P6P3Q0</accession>
<dbReference type="RefSeq" id="WP_130599002.1">
    <property type="nucleotide sequence ID" value="NZ_CP034759.1"/>
</dbReference>
<reference evidence="1 2" key="1">
    <citation type="submission" date="2018-12" db="EMBL/GenBank/DDBJ databases">
        <title>Complete genome of Litorilituus sediminis.</title>
        <authorList>
            <person name="Liu A."/>
            <person name="Rong J."/>
        </authorList>
    </citation>
    <scope>NUCLEOTIDE SEQUENCE [LARGE SCALE GENOMIC DNA]</scope>
    <source>
        <strain evidence="1 2">JCM 17549</strain>
    </source>
</reference>